<dbReference type="RefSeq" id="WP_115981582.1">
    <property type="nucleotide sequence ID" value="NZ_QOHR01000026.1"/>
</dbReference>
<protein>
    <submittedName>
        <fullName evidence="3">Type 1 glutamine amidotransferase</fullName>
    </submittedName>
</protein>
<dbReference type="GO" id="GO:0016740">
    <property type="term" value="F:transferase activity"/>
    <property type="evidence" value="ECO:0007669"/>
    <property type="project" value="UniProtKB-KW"/>
</dbReference>
<keyword evidence="4" id="KW-1185">Reference proteome</keyword>
<dbReference type="InterPro" id="IPR029062">
    <property type="entry name" value="Class_I_gatase-like"/>
</dbReference>
<evidence type="ECO:0000313" key="3">
    <source>
        <dbReference type="EMBL" id="REC54695.1"/>
    </source>
</evidence>
<dbReference type="OrthoDB" id="9792284at2"/>
<dbReference type="EMBL" id="QOHR01000026">
    <property type="protein sequence ID" value="REC54695.1"/>
    <property type="molecule type" value="Genomic_DNA"/>
</dbReference>
<evidence type="ECO:0000259" key="2">
    <source>
        <dbReference type="Pfam" id="PF01965"/>
    </source>
</evidence>
<comment type="caution">
    <text evidence="3">The sequence shown here is derived from an EMBL/GenBank/DDBJ whole genome shotgun (WGS) entry which is preliminary data.</text>
</comment>
<dbReference type="PANTHER" id="PTHR42733:SF12">
    <property type="entry name" value="PROTEINASE"/>
    <property type="match status" value="1"/>
</dbReference>
<name>A0A3D9BMD7_9RHOB</name>
<accession>A0A3D9BMD7</accession>
<dbReference type="InterPro" id="IPR002818">
    <property type="entry name" value="DJ-1/PfpI"/>
</dbReference>
<dbReference type="Gene3D" id="3.40.50.880">
    <property type="match status" value="1"/>
</dbReference>
<comment type="similarity">
    <text evidence="1">Belongs to the peptidase C56 family.</text>
</comment>
<dbReference type="NCBIfam" id="TIGR01382">
    <property type="entry name" value="PfpI"/>
    <property type="match status" value="1"/>
</dbReference>
<dbReference type="PROSITE" id="PS51276">
    <property type="entry name" value="PEPTIDASE_C56_PFPI"/>
    <property type="match status" value="1"/>
</dbReference>
<keyword evidence="3" id="KW-0315">Glutamine amidotransferase</keyword>
<dbReference type="AlphaFoldDB" id="A0A3D9BMD7"/>
<organism evidence="3 4">
    <name type="scientific">Rhodosalinus sediminis</name>
    <dbReference type="NCBI Taxonomy" id="1940533"/>
    <lineage>
        <taxon>Bacteria</taxon>
        <taxon>Pseudomonadati</taxon>
        <taxon>Pseudomonadota</taxon>
        <taxon>Alphaproteobacteria</taxon>
        <taxon>Rhodobacterales</taxon>
        <taxon>Paracoccaceae</taxon>
        <taxon>Rhodosalinus</taxon>
    </lineage>
</organism>
<feature type="domain" description="DJ-1/PfpI" evidence="2">
    <location>
        <begin position="7"/>
        <end position="174"/>
    </location>
</feature>
<evidence type="ECO:0000256" key="1">
    <source>
        <dbReference type="ARBA" id="ARBA00008542"/>
    </source>
</evidence>
<dbReference type="Pfam" id="PF01965">
    <property type="entry name" value="DJ-1_PfpI"/>
    <property type="match status" value="1"/>
</dbReference>
<keyword evidence="3" id="KW-0808">Transferase</keyword>
<proteinExistence type="inferred from homology"/>
<dbReference type="Proteomes" id="UP000257131">
    <property type="component" value="Unassembled WGS sequence"/>
</dbReference>
<evidence type="ECO:0000313" key="4">
    <source>
        <dbReference type="Proteomes" id="UP000257131"/>
    </source>
</evidence>
<sequence length="186" mass="19815">MSRLDGKSVAILATFGFEQSELEQPREALAQAGARVHVISPEADAITGWKGSDWGGAVPVDRPLGLADPGDYDAVVLPGGQINPDILRMKPEAVDFVRAMWRDGKPVAAICHGPWMVIEAGLAEGRAMTSYPSIRTDVENAGGRWEDAEVVADAGLVTSRNPHDLPAFSERLIDEIAEGGPYARAA</sequence>
<dbReference type="CDD" id="cd03134">
    <property type="entry name" value="GATase1_PfpI_like"/>
    <property type="match status" value="1"/>
</dbReference>
<dbReference type="PANTHER" id="PTHR42733">
    <property type="entry name" value="DJ-1 PROTEIN"/>
    <property type="match status" value="1"/>
</dbReference>
<gene>
    <name evidence="3" type="ORF">DRV84_13410</name>
</gene>
<dbReference type="SUPFAM" id="SSF52317">
    <property type="entry name" value="Class I glutamine amidotransferase-like"/>
    <property type="match status" value="1"/>
</dbReference>
<dbReference type="InterPro" id="IPR006286">
    <property type="entry name" value="C56_PfpI-like"/>
</dbReference>
<reference evidence="3 4" key="1">
    <citation type="journal article" date="2017" name="Int. J. Syst. Evol. Microbiol.">
        <title>Rhodosalinus sediminis gen. nov., sp. nov., isolated from marine saltern.</title>
        <authorList>
            <person name="Guo L.Y."/>
            <person name="Ling S.K."/>
            <person name="Li C.M."/>
            <person name="Chen G.J."/>
            <person name="Du Z.J."/>
        </authorList>
    </citation>
    <scope>NUCLEOTIDE SEQUENCE [LARGE SCALE GENOMIC DNA]</scope>
    <source>
        <strain evidence="3 4">WDN1C137</strain>
    </source>
</reference>